<dbReference type="SUPFAM" id="SSF48726">
    <property type="entry name" value="Immunoglobulin"/>
    <property type="match status" value="4"/>
</dbReference>
<feature type="domain" description="Ig-like" evidence="6">
    <location>
        <begin position="541"/>
        <end position="596"/>
    </location>
</feature>
<dbReference type="InterPro" id="IPR013783">
    <property type="entry name" value="Ig-like_fold"/>
</dbReference>
<evidence type="ECO:0000313" key="7">
    <source>
        <dbReference type="EMBL" id="CAD7645930.1"/>
    </source>
</evidence>
<dbReference type="SMART" id="SM00408">
    <property type="entry name" value="IGc2"/>
    <property type="match status" value="4"/>
</dbReference>
<feature type="domain" description="Ig-like" evidence="6">
    <location>
        <begin position="339"/>
        <end position="434"/>
    </location>
</feature>
<keyword evidence="4" id="KW-0472">Membrane</keyword>
<dbReference type="InterPro" id="IPR003598">
    <property type="entry name" value="Ig_sub2"/>
</dbReference>
<dbReference type="OrthoDB" id="8825892at2759"/>
<organism evidence="7">
    <name type="scientific">Oppiella nova</name>
    <dbReference type="NCBI Taxonomy" id="334625"/>
    <lineage>
        <taxon>Eukaryota</taxon>
        <taxon>Metazoa</taxon>
        <taxon>Ecdysozoa</taxon>
        <taxon>Arthropoda</taxon>
        <taxon>Chelicerata</taxon>
        <taxon>Arachnida</taxon>
        <taxon>Acari</taxon>
        <taxon>Acariformes</taxon>
        <taxon>Sarcoptiformes</taxon>
        <taxon>Oribatida</taxon>
        <taxon>Brachypylina</taxon>
        <taxon>Oppioidea</taxon>
        <taxon>Oppiidae</taxon>
        <taxon>Oppiella</taxon>
    </lineage>
</organism>
<dbReference type="InterPro" id="IPR013162">
    <property type="entry name" value="CD80_C2-set"/>
</dbReference>
<dbReference type="AlphaFoldDB" id="A0A7R9LQC3"/>
<evidence type="ECO:0000259" key="6">
    <source>
        <dbReference type="PROSITE" id="PS50835"/>
    </source>
</evidence>
<dbReference type="PROSITE" id="PS51257">
    <property type="entry name" value="PROKAR_LIPOPROTEIN"/>
    <property type="match status" value="1"/>
</dbReference>
<proteinExistence type="predicted"/>
<dbReference type="Gene3D" id="2.60.40.10">
    <property type="entry name" value="Immunoglobulins"/>
    <property type="match status" value="4"/>
</dbReference>
<protein>
    <recommendedName>
        <fullName evidence="6">Ig-like domain-containing protein</fullName>
    </recommendedName>
</protein>
<dbReference type="PANTHER" id="PTHR23278">
    <property type="entry name" value="SIDESTEP PROTEIN"/>
    <property type="match status" value="1"/>
</dbReference>
<dbReference type="EMBL" id="OC917033">
    <property type="protein sequence ID" value="CAD7645930.1"/>
    <property type="molecule type" value="Genomic_DNA"/>
</dbReference>
<dbReference type="PROSITE" id="PS50835">
    <property type="entry name" value="IG_LIKE"/>
    <property type="match status" value="5"/>
</dbReference>
<feature type="domain" description="Ig-like" evidence="6">
    <location>
        <begin position="441"/>
        <end position="536"/>
    </location>
</feature>
<evidence type="ECO:0000256" key="4">
    <source>
        <dbReference type="ARBA" id="ARBA00023136"/>
    </source>
</evidence>
<dbReference type="SMART" id="SM00409">
    <property type="entry name" value="IG"/>
    <property type="match status" value="4"/>
</dbReference>
<reference evidence="7" key="1">
    <citation type="submission" date="2020-11" db="EMBL/GenBank/DDBJ databases">
        <authorList>
            <person name="Tran Van P."/>
        </authorList>
    </citation>
    <scope>NUCLEOTIDE SEQUENCE</scope>
</reference>
<sequence length="596" mass="67274">MTNTGRLPCLTFIREFQFTVHIINLLSIACVSVSSGIPGIKLRTAELGEDNTAFPEYRALVGDRVQLPCNISMPSKDDSITLILWYRGDTTGGPIYSVDARQMPTKQGQHFLSDDLTNRATLNISIRPAILTIDPVRAEDEGEYRCRVDFRWGRTMNTVVGLIVIVPPRRVIIKNERLEPLDELAGPYQEDSDVRLTCEAKGARPPALVKWYRHNQVIDDSFEIIQEGARVRNDLTINKVTRADLFAVYRCQAFNTNHTVPIEAKVILDITPFIPITIRPTTVFMVRPHRKSTRHLYSPSSSARTGSMVRIAGLMDILSVALFVRSSLRKCWPCLVGICLASTEYMGPPVVSPLYHRINVIESSKIYIITRPPALVKWYRHNQVIDDSFEIIQEGARVRNDLTINKVTRADLFAVYRCQAFNTNHTVPIEAKVILDITLRPLNVEIIANNEPLIAGRKIDVSCESSGSRPMAQITWYKNKRKLSESRETYSEDGNVTKSVITLTPVPDDNGAQLVCMANNFRITNGSSIEDIWTLNVLYEPRVSLVMTATHKNSIVAEGNEIVMDCKTKANPSILDHNWFYEQRMIKTDSLKGIEK</sequence>
<evidence type="ECO:0000313" key="8">
    <source>
        <dbReference type="Proteomes" id="UP000728032"/>
    </source>
</evidence>
<dbReference type="InterPro" id="IPR036179">
    <property type="entry name" value="Ig-like_dom_sf"/>
</dbReference>
<dbReference type="PANTHER" id="PTHR23278:SF19">
    <property type="entry name" value="OBSCURIN"/>
    <property type="match status" value="1"/>
</dbReference>
<feature type="domain" description="Ig-like" evidence="6">
    <location>
        <begin position="38"/>
        <end position="148"/>
    </location>
</feature>
<accession>A0A7R9LQC3</accession>
<dbReference type="InterPro" id="IPR003599">
    <property type="entry name" value="Ig_sub"/>
</dbReference>
<evidence type="ECO:0000256" key="5">
    <source>
        <dbReference type="ARBA" id="ARBA00023157"/>
    </source>
</evidence>
<dbReference type="InterPro" id="IPR007110">
    <property type="entry name" value="Ig-like_dom"/>
</dbReference>
<dbReference type="Pfam" id="PF08205">
    <property type="entry name" value="C2-set_2"/>
    <property type="match status" value="1"/>
</dbReference>
<evidence type="ECO:0000256" key="1">
    <source>
        <dbReference type="ARBA" id="ARBA00004167"/>
    </source>
</evidence>
<dbReference type="GO" id="GO:0016020">
    <property type="term" value="C:membrane"/>
    <property type="evidence" value="ECO:0007669"/>
    <property type="project" value="UniProtKB-SubCell"/>
</dbReference>
<dbReference type="CDD" id="cd00096">
    <property type="entry name" value="Ig"/>
    <property type="match status" value="1"/>
</dbReference>
<keyword evidence="3" id="KW-1133">Transmembrane helix</keyword>
<comment type="subcellular location">
    <subcellularLocation>
        <location evidence="1">Membrane</location>
        <topology evidence="1">Single-pass membrane protein</topology>
    </subcellularLocation>
</comment>
<keyword evidence="8" id="KW-1185">Reference proteome</keyword>
<dbReference type="Proteomes" id="UP000728032">
    <property type="component" value="Unassembled WGS sequence"/>
</dbReference>
<evidence type="ECO:0000256" key="2">
    <source>
        <dbReference type="ARBA" id="ARBA00022692"/>
    </source>
</evidence>
<keyword evidence="5" id="KW-1015">Disulfide bond</keyword>
<feature type="domain" description="Ig-like" evidence="6">
    <location>
        <begin position="168"/>
        <end position="267"/>
    </location>
</feature>
<keyword evidence="2" id="KW-0812">Transmembrane</keyword>
<dbReference type="InterPro" id="IPR013106">
    <property type="entry name" value="Ig_V-set"/>
</dbReference>
<gene>
    <name evidence="7" type="ORF">ONB1V03_LOCUS5469</name>
</gene>
<dbReference type="EMBL" id="CAJPVJ010002208">
    <property type="protein sequence ID" value="CAG2165935.1"/>
    <property type="molecule type" value="Genomic_DNA"/>
</dbReference>
<dbReference type="Pfam" id="PF13927">
    <property type="entry name" value="Ig_3"/>
    <property type="match status" value="1"/>
</dbReference>
<dbReference type="Pfam" id="PF07686">
    <property type="entry name" value="V-set"/>
    <property type="match status" value="1"/>
</dbReference>
<evidence type="ECO:0000256" key="3">
    <source>
        <dbReference type="ARBA" id="ARBA00022989"/>
    </source>
</evidence>
<name>A0A7R9LQC3_9ACAR</name>